<dbReference type="EMBL" id="BR001003">
    <property type="protein sequence ID" value="FAA00879.1"/>
    <property type="molecule type" value="Genomic_DNA"/>
</dbReference>
<evidence type="ECO:0000313" key="1">
    <source>
        <dbReference type="EMBL" id="AEH57442.1"/>
    </source>
</evidence>
<evidence type="ECO:0000313" key="2">
    <source>
        <dbReference type="EMBL" id="FAA00879.1"/>
    </source>
</evidence>
<keyword evidence="2" id="KW-0808">Transferase</keyword>
<dbReference type="Gene3D" id="2.160.10.10">
    <property type="entry name" value="Hexapeptide repeat proteins"/>
    <property type="match status" value="1"/>
</dbReference>
<keyword evidence="2" id="KW-0012">Acyltransferase</keyword>
<dbReference type="EMBL" id="JF273648">
    <property type="protein sequence ID" value="AEH57442.1"/>
    <property type="molecule type" value="Genomic_DNA"/>
</dbReference>
<name>G8DTU1_STRSU</name>
<dbReference type="GO" id="GO:0016746">
    <property type="term" value="F:acyltransferase activity"/>
    <property type="evidence" value="ECO:0007669"/>
    <property type="project" value="UniProtKB-KW"/>
</dbReference>
<dbReference type="Pfam" id="PF00132">
    <property type="entry name" value="Hexapep"/>
    <property type="match status" value="1"/>
</dbReference>
<dbReference type="PANTHER" id="PTHR43300">
    <property type="entry name" value="ACETYLTRANSFERASE"/>
    <property type="match status" value="1"/>
</dbReference>
<organism evidence="1">
    <name type="scientific">Streptococcus suis</name>
    <dbReference type="NCBI Taxonomy" id="1307"/>
    <lineage>
        <taxon>Bacteria</taxon>
        <taxon>Bacillati</taxon>
        <taxon>Bacillota</taxon>
        <taxon>Bacilli</taxon>
        <taxon>Lactobacillales</taxon>
        <taxon>Streptococcaceae</taxon>
        <taxon>Streptococcus</taxon>
    </lineage>
</organism>
<dbReference type="SUPFAM" id="SSF51161">
    <property type="entry name" value="Trimeric LpxA-like enzymes"/>
    <property type="match status" value="1"/>
</dbReference>
<reference evidence="2" key="2">
    <citation type="journal article" date="2013" name="Appl. Environ. Microbiol.">
        <title>Genetic analysis of capsular polysaccharide synthesis gene clusters from all serotypes of Streptococcus suis: potential mechanisms for generation of capsular variation.</title>
        <authorList>
            <person name="Okura M."/>
            <person name="Takamatsu D."/>
            <person name="Maruyama F."/>
            <person name="Nozawa T."/>
            <person name="Nakagawa I."/>
            <person name="Osaki M."/>
            <person name="Sekizaki T."/>
            <person name="Gottschalk M."/>
            <person name="Kumagai Y."/>
            <person name="Hamada S."/>
        </authorList>
    </citation>
    <scope>NUCLEOTIDE SEQUENCE</scope>
    <source>
        <strain evidence="2">11538</strain>
    </source>
</reference>
<accession>G8DTU1</accession>
<dbReference type="CDD" id="cd04647">
    <property type="entry name" value="LbH_MAT_like"/>
    <property type="match status" value="1"/>
</dbReference>
<dbReference type="AlphaFoldDB" id="G8DTU1"/>
<reference evidence="1" key="1">
    <citation type="journal article" date="2011" name="FEMS Microbiol. Lett.">
        <title>Genetic analysis of the capsular polysaccharide synthesis locus in 15 Streptococcus suis serotypes.</title>
        <authorList>
            <person name="Wang K."/>
            <person name="Fan W."/>
            <person name="Cai L."/>
            <person name="Huang B."/>
            <person name="Lu C."/>
        </authorList>
    </citation>
    <scope>NUCLEOTIDE SEQUENCE</scope>
    <source>
        <strain evidence="1">11538</strain>
    </source>
</reference>
<proteinExistence type="predicted"/>
<dbReference type="PANTHER" id="PTHR43300:SF11">
    <property type="entry name" value="ACETYLTRANSFERASE RV3034C-RELATED"/>
    <property type="match status" value="1"/>
</dbReference>
<dbReference type="InterPro" id="IPR001451">
    <property type="entry name" value="Hexapep"/>
</dbReference>
<gene>
    <name evidence="1" type="primary">cps5N</name>
    <name evidence="2" type="synonym">cps5M</name>
</gene>
<dbReference type="InterPro" id="IPR050179">
    <property type="entry name" value="Trans_hexapeptide_repeat"/>
</dbReference>
<dbReference type="InterPro" id="IPR011004">
    <property type="entry name" value="Trimer_LpxA-like_sf"/>
</dbReference>
<dbReference type="RefSeq" id="WP_024381480.1">
    <property type="nucleotide sequence ID" value="NZ_BDMJ01000034.1"/>
</dbReference>
<protein>
    <submittedName>
        <fullName evidence="1">Cps5N</fullName>
    </submittedName>
    <submittedName>
        <fullName evidence="2">Maltose O-acyltransferase like protein</fullName>
    </submittedName>
</protein>
<sequence length="178" mass="19961">MRFLNLFEKLIKRFSSQSIYQDYLRKQGIVIGNNCEIYKSASFGSEPYLVTIGDNVRISADVKITTHDGGVWVARYLVGNQEIDLFDRVKIGSNVHIGVNAIILPGVTIGNNCIIAAGAVVTHSVPSNEIWGGVPARFISTMDDYILKHRGEFEMTKTMSPNEKMKFLLKKYPEVMND</sequence>